<accession>A0A9D2SA65</accession>
<gene>
    <name evidence="2" type="ORF">IAA37_05845</name>
</gene>
<evidence type="ECO:0000313" key="3">
    <source>
        <dbReference type="Proteomes" id="UP000823877"/>
    </source>
</evidence>
<protein>
    <submittedName>
        <fullName evidence="2">Uncharacterized protein</fullName>
    </submittedName>
</protein>
<keyword evidence="1" id="KW-0472">Membrane</keyword>
<dbReference type="EMBL" id="DWXN01000010">
    <property type="protein sequence ID" value="HJB75180.1"/>
    <property type="molecule type" value="Genomic_DNA"/>
</dbReference>
<evidence type="ECO:0000313" key="2">
    <source>
        <dbReference type="EMBL" id="HJB75180.1"/>
    </source>
</evidence>
<keyword evidence="1" id="KW-1133">Transmembrane helix</keyword>
<dbReference type="AlphaFoldDB" id="A0A9D2SA65"/>
<keyword evidence="1" id="KW-0812">Transmembrane</keyword>
<reference evidence="2" key="2">
    <citation type="submission" date="2021-04" db="EMBL/GenBank/DDBJ databases">
        <authorList>
            <person name="Gilroy R."/>
        </authorList>
    </citation>
    <scope>NUCLEOTIDE SEQUENCE</scope>
    <source>
        <strain evidence="2">CHK188-16595</strain>
    </source>
</reference>
<sequence>MKKNDYKACIEHISPDCHFKTRLKEKVLTSGHKVKKNKKKWSIAAVSAAVCAVVLVVCLARFADFRPAESRSNGQGETSAESLHFGLTVYAANGDNKKTELQLGSKLPLLYNIAVVDLRGLSDKAAEEKMKEAENAQIHTINRMNEDRSALIRQSSSAFENAYIHIVQLNTFEIEPDGKKQIRSIRLQCGRYGQIRYWDCRESVPLQDRFPEGSDLEISADTYYEITDASSGTPLRIWWNPSQEMLNALSQDPARPVSAFTDTLIFTVNYTDGSTERCTIDLQFDENGTMNATYTYIGN</sequence>
<evidence type="ECO:0000256" key="1">
    <source>
        <dbReference type="SAM" id="Phobius"/>
    </source>
</evidence>
<feature type="transmembrane region" description="Helical" evidence="1">
    <location>
        <begin position="41"/>
        <end position="63"/>
    </location>
</feature>
<name>A0A9D2SA65_9FIRM</name>
<dbReference type="Proteomes" id="UP000823877">
    <property type="component" value="Unassembled WGS sequence"/>
</dbReference>
<reference evidence="2" key="1">
    <citation type="journal article" date="2021" name="PeerJ">
        <title>Extensive microbial diversity within the chicken gut microbiome revealed by metagenomics and culture.</title>
        <authorList>
            <person name="Gilroy R."/>
            <person name="Ravi A."/>
            <person name="Getino M."/>
            <person name="Pursley I."/>
            <person name="Horton D.L."/>
            <person name="Alikhan N.F."/>
            <person name="Baker D."/>
            <person name="Gharbi K."/>
            <person name="Hall N."/>
            <person name="Watson M."/>
            <person name="Adriaenssens E.M."/>
            <person name="Foster-Nyarko E."/>
            <person name="Jarju S."/>
            <person name="Secka A."/>
            <person name="Antonio M."/>
            <person name="Oren A."/>
            <person name="Chaudhuri R.R."/>
            <person name="La Ragione R."/>
            <person name="Hildebrand F."/>
            <person name="Pallen M.J."/>
        </authorList>
    </citation>
    <scope>NUCLEOTIDE SEQUENCE</scope>
    <source>
        <strain evidence="2">CHK188-16595</strain>
    </source>
</reference>
<comment type="caution">
    <text evidence="2">The sequence shown here is derived from an EMBL/GenBank/DDBJ whole genome shotgun (WGS) entry which is preliminary data.</text>
</comment>
<organism evidence="2 3">
    <name type="scientific">Candidatus Eubacterium faecale</name>
    <dbReference type="NCBI Taxonomy" id="2838568"/>
    <lineage>
        <taxon>Bacteria</taxon>
        <taxon>Bacillati</taxon>
        <taxon>Bacillota</taxon>
        <taxon>Clostridia</taxon>
        <taxon>Eubacteriales</taxon>
        <taxon>Eubacteriaceae</taxon>
        <taxon>Eubacterium</taxon>
    </lineage>
</organism>
<proteinExistence type="predicted"/>